<gene>
    <name evidence="2" type="ORF">EIW28_16825</name>
</gene>
<protein>
    <submittedName>
        <fullName evidence="2">Uncharacterized protein</fullName>
    </submittedName>
</protein>
<evidence type="ECO:0000256" key="1">
    <source>
        <dbReference type="SAM" id="Phobius"/>
    </source>
</evidence>
<name>A0A426UWG5_9ACTN</name>
<keyword evidence="3" id="KW-1185">Reference proteome</keyword>
<keyword evidence="1" id="KW-1133">Transmembrane helix</keyword>
<feature type="transmembrane region" description="Helical" evidence="1">
    <location>
        <begin position="678"/>
        <end position="701"/>
    </location>
</feature>
<dbReference type="RefSeq" id="WP_125248846.1">
    <property type="nucleotide sequence ID" value="NZ_RSEB01000004.1"/>
</dbReference>
<sequence length="746" mass="81688">MESEYETDVANRAIKTLTETLDHDLLGDLLRTSGISVELVWEQFQWNAPGHGMAIPPAVEQVREREILFRNSLQAAARLPLGPAMLGMFVWGVAHRAWKLSYEFTRMIGGLEEFERQWEELRPLVPDADERAAGEAVVALMRMLVEEIRVEDALCCGDLSRHLEAVKLAQASAAELGNCVQGLPEDSLSLRDGLMRIWNATSAYYKAVEQVLLGVRARLGGPGIDLTDAFAALTAAEDAPLTYVQKSELRGHRSCLERIDEAADSEWLTLDHLKTVYLFPFGCNGVDAEDAVDSIRAQTSPPALGGIGAVAIRRVLELCDVWAGADFHKRRFEGASIQLPPVRLSHPDGVVVDELKAEVRLSVLGNHYVRLESHQYGLDPHSAMFTLFRAAPEHGTMLVSCGGADRHWAGLHDFATELQAAVASVLGEGVESRSGRYHVLATVYEASVRTGANPRGQERRSVKSGKEFRAAFGAQAVLHTVPNGIESIGDWARFTVPSDTVLATVRKAGNLVVGTANSTILVPFGMPTFGVGTYETVAEFVGTLDGLYSVWSDRLAQRHREVTELVSGIQTSADAAKLTKHAARLRRELVSLHDFASEYRAVQSLIHSPNFMASPADTEALTELLALSGVEQSEQDIADKLGQLLNDRLEVHIEAIATEFQEHVEMERERRARRSRSLIEALLAAMAATGFAGVVQVLQTASLPNEWAWALLGVIITAAITCSVAVYRWSNPSSEEQDPEGNERPR</sequence>
<organism evidence="2 3">
    <name type="scientific">Glycomyces terrestris</name>
    <dbReference type="NCBI Taxonomy" id="2493553"/>
    <lineage>
        <taxon>Bacteria</taxon>
        <taxon>Bacillati</taxon>
        <taxon>Actinomycetota</taxon>
        <taxon>Actinomycetes</taxon>
        <taxon>Glycomycetales</taxon>
        <taxon>Glycomycetaceae</taxon>
        <taxon>Glycomyces</taxon>
    </lineage>
</organism>
<keyword evidence="1" id="KW-0812">Transmembrane</keyword>
<dbReference type="OrthoDB" id="4845489at2"/>
<reference evidence="2 3" key="1">
    <citation type="submission" date="2018-12" db="EMBL/GenBank/DDBJ databases">
        <title>Glycomyces sp. YIM 121974 draft genome.</title>
        <authorList>
            <person name="Li Q."/>
        </authorList>
    </citation>
    <scope>NUCLEOTIDE SEQUENCE [LARGE SCALE GENOMIC DNA]</scope>
    <source>
        <strain evidence="2 3">YIM 121974</strain>
    </source>
</reference>
<evidence type="ECO:0000313" key="3">
    <source>
        <dbReference type="Proteomes" id="UP000277256"/>
    </source>
</evidence>
<proteinExistence type="predicted"/>
<keyword evidence="1" id="KW-0472">Membrane</keyword>
<feature type="transmembrane region" description="Helical" evidence="1">
    <location>
        <begin position="707"/>
        <end position="727"/>
    </location>
</feature>
<dbReference type="EMBL" id="RSEB01000004">
    <property type="protein sequence ID" value="RRR98539.1"/>
    <property type="molecule type" value="Genomic_DNA"/>
</dbReference>
<dbReference type="AlphaFoldDB" id="A0A426UWG5"/>
<evidence type="ECO:0000313" key="2">
    <source>
        <dbReference type="EMBL" id="RRR98539.1"/>
    </source>
</evidence>
<dbReference type="Proteomes" id="UP000277256">
    <property type="component" value="Unassembled WGS sequence"/>
</dbReference>
<accession>A0A426UWG5</accession>
<comment type="caution">
    <text evidence="2">The sequence shown here is derived from an EMBL/GenBank/DDBJ whole genome shotgun (WGS) entry which is preliminary data.</text>
</comment>